<dbReference type="InParanoid" id="A0A5J5EFX8"/>
<evidence type="ECO:0000313" key="2">
    <source>
        <dbReference type="Proteomes" id="UP000326924"/>
    </source>
</evidence>
<gene>
    <name evidence="1" type="ORF">FN846DRAFT_975497</name>
</gene>
<comment type="caution">
    <text evidence="1">The sequence shown here is derived from an EMBL/GenBank/DDBJ whole genome shotgun (WGS) entry which is preliminary data.</text>
</comment>
<reference evidence="1 2" key="1">
    <citation type="submission" date="2019-09" db="EMBL/GenBank/DDBJ databases">
        <title>Draft genome of the ectomycorrhizal ascomycete Sphaerosporella brunnea.</title>
        <authorList>
            <consortium name="DOE Joint Genome Institute"/>
            <person name="Benucci G.M."/>
            <person name="Marozzi G."/>
            <person name="Antonielli L."/>
            <person name="Sanchez S."/>
            <person name="Marco P."/>
            <person name="Wang X."/>
            <person name="Falini L.B."/>
            <person name="Barry K."/>
            <person name="Haridas S."/>
            <person name="Lipzen A."/>
            <person name="Labutti K."/>
            <person name="Grigoriev I.V."/>
            <person name="Murat C."/>
            <person name="Martin F."/>
            <person name="Albertini E."/>
            <person name="Donnini D."/>
            <person name="Bonito G."/>
        </authorList>
    </citation>
    <scope>NUCLEOTIDE SEQUENCE [LARGE SCALE GENOMIC DNA]</scope>
    <source>
        <strain evidence="1 2">Sb_GMNB300</strain>
    </source>
</reference>
<evidence type="ECO:0000313" key="1">
    <source>
        <dbReference type="EMBL" id="KAA8894184.1"/>
    </source>
</evidence>
<name>A0A5J5EFX8_9PEZI</name>
<sequence>MAHRTAFFELSPSDWNLESYMRFYRARKQRDISGSWVATLRKIASCKQNCCDEQCRDRADTLLTSYYNKDLLCSINDLLCSFTLPSLCSGTFYAPLSDLLCSLWPRAGIHWAGPSMLVPSLPPRSAVMMVTSGTFYAPLSDLLCSLCTGRVGIGQDLLCSTNDLLCSFILCSAQALPYRPAWSRSHCFIGLCRQKRTRASDRARANKSQPPSDHLNVENVENVGNVHVGHVGHMVINSTITGDAYQRSEIQGTGTEDAVEPPSDTEPDETLTLEAAFQSSFAGFNHVLYAAYEANCGECDDSFPDSLVRDWTIDLGNDMMKKWFTDKEWEEICSSVPPLPEPNAEFARSLARFHNVQTTADLRRVLETVPYRPVGTPYDRALHFDSEWADNVLRAFLVLFESGQLLRKDHLEGWYSIHVWSLLDDCFLSFDDISIQRVEATCRATAIRKNRERTDTRMRMKSGPRLDGIIRSVEDDSHEYGGMEVARTLDGGTSSTKWLRDTQKLVRALRDMLDRLHQIVEHEPTLVKKLQVVGFITAGRALMMLRLCHPKGYICVLKNERLLEVPSKVPQLKQLLLLLASVVQMKGVVARSVDAVRCRSQAQSETALLEEIMSGGARNEATLPRSADSP</sequence>
<keyword evidence="2" id="KW-1185">Reference proteome</keyword>
<accession>A0A5J5EFX8</accession>
<protein>
    <submittedName>
        <fullName evidence="1">Uncharacterized protein</fullName>
    </submittedName>
</protein>
<organism evidence="1 2">
    <name type="scientific">Sphaerosporella brunnea</name>
    <dbReference type="NCBI Taxonomy" id="1250544"/>
    <lineage>
        <taxon>Eukaryota</taxon>
        <taxon>Fungi</taxon>
        <taxon>Dikarya</taxon>
        <taxon>Ascomycota</taxon>
        <taxon>Pezizomycotina</taxon>
        <taxon>Pezizomycetes</taxon>
        <taxon>Pezizales</taxon>
        <taxon>Pyronemataceae</taxon>
        <taxon>Sphaerosporella</taxon>
    </lineage>
</organism>
<dbReference type="EMBL" id="VXIS01000359">
    <property type="protein sequence ID" value="KAA8894184.1"/>
    <property type="molecule type" value="Genomic_DNA"/>
</dbReference>
<dbReference type="AlphaFoldDB" id="A0A5J5EFX8"/>
<dbReference type="Proteomes" id="UP000326924">
    <property type="component" value="Unassembled WGS sequence"/>
</dbReference>
<dbReference type="OrthoDB" id="3464356at2759"/>
<proteinExistence type="predicted"/>